<gene>
    <name evidence="1" type="ORF">J3S04_32315</name>
</gene>
<proteinExistence type="predicted"/>
<accession>A0ABX7RS40</accession>
<keyword evidence="2" id="KW-1185">Reference proteome</keyword>
<sequence>MPDSTALGCRVSSSHLHVLRRENANGAWAKRQQSAAPGKAKPVDFLVVQGAWARRLPAKFDRVVLAFA</sequence>
<reference evidence="1 2" key="1">
    <citation type="submission" date="2021-03" db="EMBL/GenBank/DDBJ databases">
        <title>Streptomyces strains.</title>
        <authorList>
            <person name="Lund M.B."/>
            <person name="Toerring T."/>
        </authorList>
    </citation>
    <scope>NUCLEOTIDE SEQUENCE [LARGE SCALE GENOMIC DNA]</scope>
    <source>
        <strain evidence="1 2">KCC S-1010</strain>
    </source>
</reference>
<evidence type="ECO:0000313" key="2">
    <source>
        <dbReference type="Proteomes" id="UP000671836"/>
    </source>
</evidence>
<name>A0ABX7RS40_9ACTN</name>
<protein>
    <submittedName>
        <fullName evidence="1">Uncharacterized protein</fullName>
    </submittedName>
</protein>
<dbReference type="RefSeq" id="WP_143587633.1">
    <property type="nucleotide sequence ID" value="NZ_CP071595.1"/>
</dbReference>
<organism evidence="1 2">
    <name type="scientific">Streptomyces griseocarneus</name>
    <dbReference type="NCBI Taxonomy" id="51201"/>
    <lineage>
        <taxon>Bacteria</taxon>
        <taxon>Bacillati</taxon>
        <taxon>Actinomycetota</taxon>
        <taxon>Actinomycetes</taxon>
        <taxon>Kitasatosporales</taxon>
        <taxon>Streptomycetaceae</taxon>
        <taxon>Streptomyces</taxon>
    </lineage>
</organism>
<evidence type="ECO:0000313" key="1">
    <source>
        <dbReference type="EMBL" id="QSY49523.1"/>
    </source>
</evidence>
<dbReference type="Proteomes" id="UP000671836">
    <property type="component" value="Chromosome"/>
</dbReference>
<dbReference type="EMBL" id="CP071595">
    <property type="protein sequence ID" value="QSY49523.1"/>
    <property type="molecule type" value="Genomic_DNA"/>
</dbReference>